<evidence type="ECO:0000313" key="4">
    <source>
        <dbReference type="Proteomes" id="UP001062901"/>
    </source>
</evidence>
<feature type="chain" id="PRO_5045197680" description="DUF3108 domain-containing protein" evidence="2">
    <location>
        <begin position="35"/>
        <end position="288"/>
    </location>
</feature>
<feature type="region of interest" description="Disordered" evidence="1">
    <location>
        <begin position="130"/>
        <end position="150"/>
    </location>
</feature>
<dbReference type="EMBL" id="BAQD01000001">
    <property type="protein sequence ID" value="GBQ04939.1"/>
    <property type="molecule type" value="Genomic_DNA"/>
</dbReference>
<feature type="signal peptide" evidence="2">
    <location>
        <begin position="1"/>
        <end position="34"/>
    </location>
</feature>
<dbReference type="InterPro" id="IPR021457">
    <property type="entry name" value="DUF3108"/>
</dbReference>
<dbReference type="Proteomes" id="UP001062901">
    <property type="component" value="Unassembled WGS sequence"/>
</dbReference>
<organism evidence="3 4">
    <name type="scientific">Saccharibacter floricola DSM 15669</name>
    <dbReference type="NCBI Taxonomy" id="1123227"/>
    <lineage>
        <taxon>Bacteria</taxon>
        <taxon>Pseudomonadati</taxon>
        <taxon>Pseudomonadota</taxon>
        <taxon>Alphaproteobacteria</taxon>
        <taxon>Acetobacterales</taxon>
        <taxon>Acetobacteraceae</taxon>
        <taxon>Saccharibacter</taxon>
    </lineage>
</organism>
<protein>
    <recommendedName>
        <fullName evidence="5">DUF3108 domain-containing protein</fullName>
    </recommendedName>
</protein>
<proteinExistence type="predicted"/>
<reference evidence="3" key="1">
    <citation type="submission" date="2013-04" db="EMBL/GenBank/DDBJ databases">
        <title>The genome sequencing project of 58 acetic acid bacteria.</title>
        <authorList>
            <person name="Okamoto-Kainuma A."/>
            <person name="Ishikawa M."/>
            <person name="Umino S."/>
            <person name="Koizumi Y."/>
            <person name="Shiwa Y."/>
            <person name="Yoshikawa H."/>
            <person name="Matsutani M."/>
            <person name="Matsushita K."/>
        </authorList>
    </citation>
    <scope>NUCLEOTIDE SEQUENCE</scope>
    <source>
        <strain evidence="3">DSM 15669</strain>
    </source>
</reference>
<sequence>MYKKRFYVGHTLKRAAFALCACVISLSVSPYAGAQTSAPASDTISLRYATIVHGYHVIDTTASYILQPWGYGATANLTTVGLASWFLTVNLTATVEGRFVGEKTSPVVYDSHGYSRGHNRHVHLVFDHDGPHITAQTPKDDDREPLPSEPLHASMDILSALGSLLHHLETRQSCDVSGSVFDGLRLMQIDAHGPRNDTVPEERDPYYTGSLMRCDFTGRQIGGFVQGSSHKAIQASPHPGAAWFKKIDDGHIIPVRIEFSHPKLGQLILVLQSPPRITHGNDVRPLPK</sequence>
<accession>A0ABQ0NWS3</accession>
<dbReference type="Pfam" id="PF11306">
    <property type="entry name" value="DUF3108"/>
    <property type="match status" value="1"/>
</dbReference>
<evidence type="ECO:0000313" key="3">
    <source>
        <dbReference type="EMBL" id="GBQ04939.1"/>
    </source>
</evidence>
<keyword evidence="4" id="KW-1185">Reference proteome</keyword>
<evidence type="ECO:0000256" key="1">
    <source>
        <dbReference type="SAM" id="MobiDB-lite"/>
    </source>
</evidence>
<comment type="caution">
    <text evidence="3">The sequence shown here is derived from an EMBL/GenBank/DDBJ whole genome shotgun (WGS) entry which is preliminary data.</text>
</comment>
<keyword evidence="2" id="KW-0732">Signal</keyword>
<evidence type="ECO:0000256" key="2">
    <source>
        <dbReference type="SAM" id="SignalP"/>
    </source>
</evidence>
<name>A0ABQ0NWS3_9PROT</name>
<evidence type="ECO:0008006" key="5">
    <source>
        <dbReference type="Google" id="ProtNLM"/>
    </source>
</evidence>
<gene>
    <name evidence="3" type="ORF">AA15669_0223</name>
</gene>